<sequence>MDLVCCYSAIHSLFIGKTHNLVYASNSWEKDQTAKEDAEVIPGIDHFNNEEIDLLKTNAMSDLKQVGIGYFVNADEKESKAGSIGFLLRFNLDFFMQTIEDVVVNHGFRVEASVPGVYAKAIIKEIEKKFIIQLSSPGIESLHKAIMFTPLDPNVGPTCGADIAFLASNSNLINLVSTGTMNVDSLGCCDTPSASIGGSDTSNGHCSLAMSTGYQNPESDGDERLSESELDCSRNVDQ</sequence>
<protein>
    <submittedName>
        <fullName evidence="1">Uncharacterized protein</fullName>
    </submittedName>
</protein>
<gene>
    <name evidence="1" type="ORF">L1987_61285</name>
</gene>
<keyword evidence="2" id="KW-1185">Reference proteome</keyword>
<accession>A0ACB9DAS7</accession>
<reference evidence="2" key="1">
    <citation type="journal article" date="2022" name="Mol. Ecol. Resour.">
        <title>The genomes of chicory, endive, great burdock and yacon provide insights into Asteraceae palaeo-polyploidization history and plant inulin production.</title>
        <authorList>
            <person name="Fan W."/>
            <person name="Wang S."/>
            <person name="Wang H."/>
            <person name="Wang A."/>
            <person name="Jiang F."/>
            <person name="Liu H."/>
            <person name="Zhao H."/>
            <person name="Xu D."/>
            <person name="Zhang Y."/>
        </authorList>
    </citation>
    <scope>NUCLEOTIDE SEQUENCE [LARGE SCALE GENOMIC DNA]</scope>
    <source>
        <strain evidence="2">cv. Yunnan</strain>
    </source>
</reference>
<comment type="caution">
    <text evidence="1">The sequence shown here is derived from an EMBL/GenBank/DDBJ whole genome shotgun (WGS) entry which is preliminary data.</text>
</comment>
<organism evidence="1 2">
    <name type="scientific">Smallanthus sonchifolius</name>
    <dbReference type="NCBI Taxonomy" id="185202"/>
    <lineage>
        <taxon>Eukaryota</taxon>
        <taxon>Viridiplantae</taxon>
        <taxon>Streptophyta</taxon>
        <taxon>Embryophyta</taxon>
        <taxon>Tracheophyta</taxon>
        <taxon>Spermatophyta</taxon>
        <taxon>Magnoliopsida</taxon>
        <taxon>eudicotyledons</taxon>
        <taxon>Gunneridae</taxon>
        <taxon>Pentapetalae</taxon>
        <taxon>asterids</taxon>
        <taxon>campanulids</taxon>
        <taxon>Asterales</taxon>
        <taxon>Asteraceae</taxon>
        <taxon>Asteroideae</taxon>
        <taxon>Heliantheae alliance</taxon>
        <taxon>Millerieae</taxon>
        <taxon>Smallanthus</taxon>
    </lineage>
</organism>
<evidence type="ECO:0000313" key="2">
    <source>
        <dbReference type="Proteomes" id="UP001056120"/>
    </source>
</evidence>
<proteinExistence type="predicted"/>
<evidence type="ECO:0000313" key="1">
    <source>
        <dbReference type="EMBL" id="KAI3743575.1"/>
    </source>
</evidence>
<reference evidence="1 2" key="2">
    <citation type="journal article" date="2022" name="Mol. Ecol. Resour.">
        <title>The genomes of chicory, endive, great burdock and yacon provide insights into Asteraceae paleo-polyploidization history and plant inulin production.</title>
        <authorList>
            <person name="Fan W."/>
            <person name="Wang S."/>
            <person name="Wang H."/>
            <person name="Wang A."/>
            <person name="Jiang F."/>
            <person name="Liu H."/>
            <person name="Zhao H."/>
            <person name="Xu D."/>
            <person name="Zhang Y."/>
        </authorList>
    </citation>
    <scope>NUCLEOTIDE SEQUENCE [LARGE SCALE GENOMIC DNA]</scope>
    <source>
        <strain evidence="2">cv. Yunnan</strain>
        <tissue evidence="1">Leaves</tissue>
    </source>
</reference>
<dbReference type="EMBL" id="CM042037">
    <property type="protein sequence ID" value="KAI3743575.1"/>
    <property type="molecule type" value="Genomic_DNA"/>
</dbReference>
<dbReference type="Proteomes" id="UP001056120">
    <property type="component" value="Linkage Group LG20"/>
</dbReference>
<name>A0ACB9DAS7_9ASTR</name>